<keyword evidence="6" id="KW-0238">DNA-binding</keyword>
<keyword evidence="7 9" id="KW-0234">DNA repair</keyword>
<evidence type="ECO:0000256" key="9">
    <source>
        <dbReference type="RuleBase" id="RU363044"/>
    </source>
</evidence>
<sequence length="509" mass="57778">MSPRSRAITVTLLTLPTPTVMPKSTKKRFYAVANGLPPCPAIYESWAQCEEKVIRFPGAKYQGFQTRAEAEAYIGANYIHKAPNPTAKKPYDRPASGISQEPAKKVTGKWFGNYKTYEKCIRRWRGVKTLIIDEVSMIDGRLFDKLEEIARIIRGNEQPFGGIQLVLSGDFFQLPPVPDRNPVTNQQMPTIFAFDAQSFDLCMGPPVNLTRVFRQKDERFVELLNNMRYGRIEPEDEEIFRSLEREVRYDDGIQPTELLSRRDEVDRANNRRLNALPGATRTYTAVQSSGINSQGFPITPEQMEKLLEKLVAPKQISLKVGAQVMLIKNLVQGQLVNGSVGQVISFRTAEDAGNEHINIARAENDKNDRRPVLPRSLEKHLFPVVRFINGSELLMIPEDFTVENANGQMEAQRIQIPLILAWSLSVHKSQGQTIERVKVDLKSTFEKGQAYVAISRATSLEGLQVLNFHSSKVMVHSHVVKWYSACQDMAMRQQADDDEWEIGRESYYD</sequence>
<evidence type="ECO:0000256" key="2">
    <source>
        <dbReference type="ARBA" id="ARBA00022763"/>
    </source>
</evidence>
<dbReference type="GO" id="GO:0043139">
    <property type="term" value="F:5'-3' DNA helicase activity"/>
    <property type="evidence" value="ECO:0007669"/>
    <property type="project" value="UniProtKB-EC"/>
</dbReference>
<dbReference type="Gene3D" id="3.40.50.300">
    <property type="entry name" value="P-loop containing nucleotide triphosphate hydrolases"/>
    <property type="match status" value="2"/>
</dbReference>
<evidence type="ECO:0000259" key="12">
    <source>
        <dbReference type="Pfam" id="PF21530"/>
    </source>
</evidence>
<dbReference type="OrthoDB" id="432234at2759"/>
<reference evidence="13" key="1">
    <citation type="submission" date="2020-05" db="EMBL/GenBank/DDBJ databases">
        <title>Mycena genomes resolve the evolution of fungal bioluminescence.</title>
        <authorList>
            <person name="Tsai I.J."/>
        </authorList>
    </citation>
    <scope>NUCLEOTIDE SEQUENCE</scope>
    <source>
        <strain evidence="13">171206Taipei</strain>
    </source>
</reference>
<dbReference type="GO" id="GO:0016787">
    <property type="term" value="F:hydrolase activity"/>
    <property type="evidence" value="ECO:0007669"/>
    <property type="project" value="UniProtKB-KW"/>
</dbReference>
<evidence type="ECO:0000256" key="4">
    <source>
        <dbReference type="ARBA" id="ARBA00022806"/>
    </source>
</evidence>
<gene>
    <name evidence="13" type="ORF">MIND_00449700</name>
</gene>
<evidence type="ECO:0000256" key="6">
    <source>
        <dbReference type="ARBA" id="ARBA00023125"/>
    </source>
</evidence>
<keyword evidence="3 9" id="KW-0378">Hydrolase</keyword>
<evidence type="ECO:0000256" key="1">
    <source>
        <dbReference type="ARBA" id="ARBA00022741"/>
    </source>
</evidence>
<evidence type="ECO:0000259" key="11">
    <source>
        <dbReference type="Pfam" id="PF05970"/>
    </source>
</evidence>
<dbReference type="GeneID" id="59343827"/>
<dbReference type="SUPFAM" id="SSF52540">
    <property type="entry name" value="P-loop containing nucleoside triphosphate hydrolases"/>
    <property type="match status" value="1"/>
</dbReference>
<dbReference type="PANTHER" id="PTHR47642:SF5">
    <property type="entry name" value="ATP-DEPENDENT DNA HELICASE"/>
    <property type="match status" value="1"/>
</dbReference>
<dbReference type="RefSeq" id="XP_037221603.1">
    <property type="nucleotide sequence ID" value="XM_037361311.1"/>
</dbReference>
<feature type="domain" description="DNA helicase Pif1-like DEAD-box helicase" evidence="11">
    <location>
        <begin position="117"/>
        <end position="237"/>
    </location>
</feature>
<dbReference type="Pfam" id="PF21530">
    <property type="entry name" value="Pif1_2B_dom"/>
    <property type="match status" value="1"/>
</dbReference>
<dbReference type="InterPro" id="IPR051055">
    <property type="entry name" value="PIF1_helicase"/>
</dbReference>
<dbReference type="Gene3D" id="3.40.970.10">
    <property type="entry name" value="Ribonuclease H1, N-terminal domain"/>
    <property type="match status" value="1"/>
</dbReference>
<dbReference type="EMBL" id="JACAZF010000004">
    <property type="protein sequence ID" value="KAF7306584.1"/>
    <property type="molecule type" value="Genomic_DNA"/>
</dbReference>
<keyword evidence="2 9" id="KW-0227">DNA damage</keyword>
<dbReference type="GO" id="GO:0006281">
    <property type="term" value="P:DNA repair"/>
    <property type="evidence" value="ECO:0007669"/>
    <property type="project" value="UniProtKB-KW"/>
</dbReference>
<dbReference type="InterPro" id="IPR049163">
    <property type="entry name" value="Pif1-like_2B_dom"/>
</dbReference>
<dbReference type="GO" id="GO:0006310">
    <property type="term" value="P:DNA recombination"/>
    <property type="evidence" value="ECO:0007669"/>
    <property type="project" value="UniProtKB-KW"/>
</dbReference>
<keyword evidence="9" id="KW-0233">DNA recombination</keyword>
<comment type="similarity">
    <text evidence="9">Belongs to the helicase family.</text>
</comment>
<keyword evidence="1 9" id="KW-0547">Nucleotide-binding</keyword>
<dbReference type="EC" id="5.6.2.3" evidence="9"/>
<dbReference type="GO" id="GO:0000723">
    <property type="term" value="P:telomere maintenance"/>
    <property type="evidence" value="ECO:0007669"/>
    <property type="project" value="InterPro"/>
</dbReference>
<evidence type="ECO:0000313" key="14">
    <source>
        <dbReference type="Proteomes" id="UP000636479"/>
    </source>
</evidence>
<comment type="cofactor">
    <cofactor evidence="9">
        <name>Mg(2+)</name>
        <dbReference type="ChEBI" id="CHEBI:18420"/>
    </cofactor>
</comment>
<dbReference type="InterPro" id="IPR011320">
    <property type="entry name" value="RNase_H1_N"/>
</dbReference>
<feature type="domain" description="Ribonuclease H1 N-terminal" evidence="10">
    <location>
        <begin position="28"/>
        <end position="73"/>
    </location>
</feature>
<evidence type="ECO:0000313" key="13">
    <source>
        <dbReference type="EMBL" id="KAF7306584.1"/>
    </source>
</evidence>
<comment type="caution">
    <text evidence="13">The sequence shown here is derived from an EMBL/GenBank/DDBJ whole genome shotgun (WGS) entry which is preliminary data.</text>
</comment>
<dbReference type="PANTHER" id="PTHR47642">
    <property type="entry name" value="ATP-DEPENDENT DNA HELICASE"/>
    <property type="match status" value="1"/>
</dbReference>
<organism evidence="13 14">
    <name type="scientific">Mycena indigotica</name>
    <dbReference type="NCBI Taxonomy" id="2126181"/>
    <lineage>
        <taxon>Eukaryota</taxon>
        <taxon>Fungi</taxon>
        <taxon>Dikarya</taxon>
        <taxon>Basidiomycota</taxon>
        <taxon>Agaricomycotina</taxon>
        <taxon>Agaricomycetes</taxon>
        <taxon>Agaricomycetidae</taxon>
        <taxon>Agaricales</taxon>
        <taxon>Marasmiineae</taxon>
        <taxon>Mycenaceae</taxon>
        <taxon>Mycena</taxon>
    </lineage>
</organism>
<keyword evidence="8" id="KW-0413">Isomerase</keyword>
<dbReference type="Proteomes" id="UP000636479">
    <property type="component" value="Unassembled WGS sequence"/>
</dbReference>
<evidence type="ECO:0000256" key="5">
    <source>
        <dbReference type="ARBA" id="ARBA00022840"/>
    </source>
</evidence>
<dbReference type="InterPro" id="IPR037056">
    <property type="entry name" value="RNase_H1_N_sf"/>
</dbReference>
<evidence type="ECO:0000259" key="10">
    <source>
        <dbReference type="Pfam" id="PF01693"/>
    </source>
</evidence>
<proteinExistence type="inferred from homology"/>
<dbReference type="Pfam" id="PF01693">
    <property type="entry name" value="Cauli_VI"/>
    <property type="match status" value="1"/>
</dbReference>
<keyword evidence="14" id="KW-1185">Reference proteome</keyword>
<evidence type="ECO:0000256" key="7">
    <source>
        <dbReference type="ARBA" id="ARBA00023204"/>
    </source>
</evidence>
<dbReference type="InterPro" id="IPR009027">
    <property type="entry name" value="Ribosomal_bL9/RNase_H1_N"/>
</dbReference>
<evidence type="ECO:0000256" key="3">
    <source>
        <dbReference type="ARBA" id="ARBA00022801"/>
    </source>
</evidence>
<feature type="domain" description="DNA helicase Pif1-like 2B" evidence="12">
    <location>
        <begin position="305"/>
        <end position="346"/>
    </location>
</feature>
<dbReference type="SUPFAM" id="SSF55658">
    <property type="entry name" value="L9 N-domain-like"/>
    <property type="match status" value="1"/>
</dbReference>
<dbReference type="InterPro" id="IPR010285">
    <property type="entry name" value="DNA_helicase_pif1-like_DEAD"/>
</dbReference>
<comment type="catalytic activity">
    <reaction evidence="9">
        <text>ATP + H2O = ADP + phosphate + H(+)</text>
        <dbReference type="Rhea" id="RHEA:13065"/>
        <dbReference type="ChEBI" id="CHEBI:15377"/>
        <dbReference type="ChEBI" id="CHEBI:15378"/>
        <dbReference type="ChEBI" id="CHEBI:30616"/>
        <dbReference type="ChEBI" id="CHEBI:43474"/>
        <dbReference type="ChEBI" id="CHEBI:456216"/>
        <dbReference type="EC" id="5.6.2.3"/>
    </reaction>
</comment>
<dbReference type="CDD" id="cd18809">
    <property type="entry name" value="SF1_C_RecD"/>
    <property type="match status" value="1"/>
</dbReference>
<accession>A0A8H6W5I9</accession>
<dbReference type="AlphaFoldDB" id="A0A8H6W5I9"/>
<protein>
    <recommendedName>
        <fullName evidence="9">ATP-dependent DNA helicase</fullName>
        <ecNumber evidence="9">5.6.2.3</ecNumber>
    </recommendedName>
</protein>
<dbReference type="GO" id="GO:0005524">
    <property type="term" value="F:ATP binding"/>
    <property type="evidence" value="ECO:0007669"/>
    <property type="project" value="UniProtKB-KW"/>
</dbReference>
<dbReference type="InterPro" id="IPR027417">
    <property type="entry name" value="P-loop_NTPase"/>
</dbReference>
<keyword evidence="5 9" id="KW-0067">ATP-binding</keyword>
<name>A0A8H6W5I9_9AGAR</name>
<keyword evidence="4 9" id="KW-0347">Helicase</keyword>
<dbReference type="Pfam" id="PF05970">
    <property type="entry name" value="PIF1"/>
    <property type="match status" value="1"/>
</dbReference>
<evidence type="ECO:0000256" key="8">
    <source>
        <dbReference type="ARBA" id="ARBA00023235"/>
    </source>
</evidence>